<organism evidence="2 3">
    <name type="scientific">Dunaliella salina</name>
    <name type="common">Green alga</name>
    <name type="synonym">Protococcus salinus</name>
    <dbReference type="NCBI Taxonomy" id="3046"/>
    <lineage>
        <taxon>Eukaryota</taxon>
        <taxon>Viridiplantae</taxon>
        <taxon>Chlorophyta</taxon>
        <taxon>core chlorophytes</taxon>
        <taxon>Chlorophyceae</taxon>
        <taxon>CS clade</taxon>
        <taxon>Chlamydomonadales</taxon>
        <taxon>Dunaliellaceae</taxon>
        <taxon>Dunaliella</taxon>
    </lineage>
</organism>
<evidence type="ECO:0000256" key="1">
    <source>
        <dbReference type="SAM" id="MobiDB-lite"/>
    </source>
</evidence>
<accession>A0ABQ7GZW0</accession>
<reference evidence="2" key="1">
    <citation type="submission" date="2017-08" db="EMBL/GenBank/DDBJ databases">
        <authorList>
            <person name="Polle J.E."/>
            <person name="Barry K."/>
            <person name="Cushman J."/>
            <person name="Schmutz J."/>
            <person name="Tran D."/>
            <person name="Hathwaick L.T."/>
            <person name="Yim W.C."/>
            <person name="Jenkins J."/>
            <person name="Mckie-Krisberg Z.M."/>
            <person name="Prochnik S."/>
            <person name="Lindquist E."/>
            <person name="Dockter R.B."/>
            <person name="Adam C."/>
            <person name="Molina H."/>
            <person name="Bunkerborg J."/>
            <person name="Jin E."/>
            <person name="Buchheim M."/>
            <person name="Magnuson J."/>
        </authorList>
    </citation>
    <scope>NUCLEOTIDE SEQUENCE</scope>
    <source>
        <strain evidence="2">CCAP 19/18</strain>
    </source>
</reference>
<feature type="region of interest" description="Disordered" evidence="1">
    <location>
        <begin position="1"/>
        <end position="33"/>
    </location>
</feature>
<name>A0ABQ7GZW0_DUNSA</name>
<evidence type="ECO:0000313" key="3">
    <source>
        <dbReference type="Proteomes" id="UP000815325"/>
    </source>
</evidence>
<feature type="compositionally biased region" description="Basic and acidic residues" evidence="1">
    <location>
        <begin position="21"/>
        <end position="33"/>
    </location>
</feature>
<sequence length="72" mass="8175">MAPNARGSVGSNGGVINSAEVEARGRGTKEDKDTYDRKRRLWSEYRVFFTGVMFLTRLPCPSWTDHHPAFLM</sequence>
<dbReference type="Proteomes" id="UP000815325">
    <property type="component" value="Unassembled WGS sequence"/>
</dbReference>
<keyword evidence="3" id="KW-1185">Reference proteome</keyword>
<comment type="caution">
    <text evidence="2">The sequence shown here is derived from an EMBL/GenBank/DDBJ whole genome shotgun (WGS) entry which is preliminary data.</text>
</comment>
<proteinExistence type="predicted"/>
<protein>
    <submittedName>
        <fullName evidence="2">Uncharacterized protein</fullName>
    </submittedName>
</protein>
<gene>
    <name evidence="2" type="ORF">DUNSADRAFT_17627</name>
</gene>
<evidence type="ECO:0000313" key="2">
    <source>
        <dbReference type="EMBL" id="KAF5840143.1"/>
    </source>
</evidence>
<dbReference type="EMBL" id="MU069522">
    <property type="protein sequence ID" value="KAF5840143.1"/>
    <property type="molecule type" value="Genomic_DNA"/>
</dbReference>